<gene>
    <name evidence="1" type="ORF">B0T20DRAFT_348783</name>
</gene>
<reference evidence="1" key="1">
    <citation type="journal article" date="2023" name="Mol. Phylogenet. Evol.">
        <title>Genome-scale phylogeny and comparative genomics of the fungal order Sordariales.</title>
        <authorList>
            <person name="Hensen N."/>
            <person name="Bonometti L."/>
            <person name="Westerberg I."/>
            <person name="Brannstrom I.O."/>
            <person name="Guillou S."/>
            <person name="Cros-Aarteil S."/>
            <person name="Calhoun S."/>
            <person name="Haridas S."/>
            <person name="Kuo A."/>
            <person name="Mondo S."/>
            <person name="Pangilinan J."/>
            <person name="Riley R."/>
            <person name="LaButti K."/>
            <person name="Andreopoulos B."/>
            <person name="Lipzen A."/>
            <person name="Chen C."/>
            <person name="Yan M."/>
            <person name="Daum C."/>
            <person name="Ng V."/>
            <person name="Clum A."/>
            <person name="Steindorff A."/>
            <person name="Ohm R.A."/>
            <person name="Martin F."/>
            <person name="Silar P."/>
            <person name="Natvig D.O."/>
            <person name="Lalanne C."/>
            <person name="Gautier V."/>
            <person name="Ament-Velasquez S.L."/>
            <person name="Kruys A."/>
            <person name="Hutchinson M.I."/>
            <person name="Powell A.J."/>
            <person name="Barry K."/>
            <person name="Miller A.N."/>
            <person name="Grigoriev I.V."/>
            <person name="Debuchy R."/>
            <person name="Gladieux P."/>
            <person name="Hiltunen Thoren M."/>
            <person name="Johannesson H."/>
        </authorList>
    </citation>
    <scope>NUCLEOTIDE SEQUENCE</scope>
    <source>
        <strain evidence="1">FGSC 1904</strain>
    </source>
</reference>
<accession>A0AAE0UF18</accession>
<dbReference type="PANTHER" id="PTHR33488:SF2">
    <property type="entry name" value="EARLY ENDOSOME ANTIGEN 1-LIKE"/>
    <property type="match status" value="1"/>
</dbReference>
<dbReference type="EMBL" id="JAUTDP010000003">
    <property type="protein sequence ID" value="KAK3401034.1"/>
    <property type="molecule type" value="Genomic_DNA"/>
</dbReference>
<dbReference type="AlphaFoldDB" id="A0AAE0UF18"/>
<reference evidence="1" key="2">
    <citation type="submission" date="2023-07" db="EMBL/GenBank/DDBJ databases">
        <authorList>
            <consortium name="Lawrence Berkeley National Laboratory"/>
            <person name="Haridas S."/>
            <person name="Hensen N."/>
            <person name="Bonometti L."/>
            <person name="Westerberg I."/>
            <person name="Brannstrom I.O."/>
            <person name="Guillou S."/>
            <person name="Cros-Aarteil S."/>
            <person name="Calhoun S."/>
            <person name="Kuo A."/>
            <person name="Mondo S."/>
            <person name="Pangilinan J."/>
            <person name="Riley R."/>
            <person name="LaButti K."/>
            <person name="Andreopoulos B."/>
            <person name="Lipzen A."/>
            <person name="Chen C."/>
            <person name="Yanf M."/>
            <person name="Daum C."/>
            <person name="Ng V."/>
            <person name="Clum A."/>
            <person name="Steindorff A."/>
            <person name="Ohm R."/>
            <person name="Martin F."/>
            <person name="Silar P."/>
            <person name="Natvig D."/>
            <person name="Lalanne C."/>
            <person name="Gautier V."/>
            <person name="Ament-velasquez S.L."/>
            <person name="Kruys A."/>
            <person name="Hutchinson M.I."/>
            <person name="Powell A.J."/>
            <person name="Barry K."/>
            <person name="Miller A.N."/>
            <person name="Grigoriev I.V."/>
            <person name="Debuchy R."/>
            <person name="Gladieux P."/>
            <person name="Thoren M.H."/>
            <person name="Johannesson H."/>
        </authorList>
    </citation>
    <scope>NUCLEOTIDE SEQUENCE</scope>
    <source>
        <strain evidence="1">FGSC 1904</strain>
    </source>
</reference>
<comment type="caution">
    <text evidence="1">The sequence shown here is derived from an EMBL/GenBank/DDBJ whole genome shotgun (WGS) entry which is preliminary data.</text>
</comment>
<proteinExistence type="predicted"/>
<name>A0AAE0UF18_SORBR</name>
<evidence type="ECO:0000313" key="2">
    <source>
        <dbReference type="Proteomes" id="UP001281003"/>
    </source>
</evidence>
<dbReference type="PANTHER" id="PTHR33488">
    <property type="entry name" value="ZGC:162509"/>
    <property type="match status" value="1"/>
</dbReference>
<sequence length="696" mass="76530">MPSDTQDIQVFLAKQESLNRFGSEISDVVKEMKNSLIPQGNFQWEELLQAAPIATSCTGACYVAASSPESEVDLQRPSNGFKHLNFNSLRGNLVECGNRGRMAFITAERGMGVINLNTKQAVSKLNDSLQAVWDPNSARKLLRPFLDSAGQSTSRGLHEAMQQDKAFDQWLLYVCELYSVIVQQNGTAEEKKLSSEISQAAEQARLGDLKSSDAERKAMDLITKQSEASSEAFKKAAAEYPAGWNPLSQHVVGDLARAVTHTENALTQILVSATALKPKDAADHAYAEVLRIAHVLAILHVVVSGKNTDGNVDWEQAKTSIGYVTVMLNDSKTRLSRVGTESGPSKKLFTILDVSLQVASGIKEQTKDSDQVKKWQTDFAAQYQQAITLISTARTVSGTPAHGIPFIGSSDDQHLQLKAEDVQGQAFLELGKIRLTTAQQTLNAVKNNQAKSAELLTTQNGQLSQIQAELTKLTSSNISLAETKKILLSSLKTILILKQHLTTLTRFLKALETAIEITWKVHGEPFLETVTQLIRSDEDPHQNLKIGGQHSYTDLQRSGLFNALLTLLAHFGAVGSVTNTWTQLSREVVWPGSKMCDELSFAVEGGPEEAKRRAERLNRWATDSLETVQREAEKSRREVREGVEAKIREVDQMSARITPLPEVTRKAVEAGVDVTRQAVVAYLEEKGKNSPLTRFA</sequence>
<organism evidence="1 2">
    <name type="scientific">Sordaria brevicollis</name>
    <dbReference type="NCBI Taxonomy" id="83679"/>
    <lineage>
        <taxon>Eukaryota</taxon>
        <taxon>Fungi</taxon>
        <taxon>Dikarya</taxon>
        <taxon>Ascomycota</taxon>
        <taxon>Pezizomycotina</taxon>
        <taxon>Sordariomycetes</taxon>
        <taxon>Sordariomycetidae</taxon>
        <taxon>Sordariales</taxon>
        <taxon>Sordariaceae</taxon>
        <taxon>Sordaria</taxon>
    </lineage>
</organism>
<dbReference type="Proteomes" id="UP001281003">
    <property type="component" value="Unassembled WGS sequence"/>
</dbReference>
<evidence type="ECO:0000313" key="1">
    <source>
        <dbReference type="EMBL" id="KAK3401034.1"/>
    </source>
</evidence>
<protein>
    <submittedName>
        <fullName evidence="1">Uncharacterized protein</fullName>
    </submittedName>
</protein>
<keyword evidence="2" id="KW-1185">Reference proteome</keyword>